<keyword evidence="2" id="KW-1185">Reference proteome</keyword>
<protein>
    <submittedName>
        <fullName evidence="1">Uncharacterized protein</fullName>
    </submittedName>
</protein>
<comment type="caution">
    <text evidence="1">The sequence shown here is derived from an EMBL/GenBank/DDBJ whole genome shotgun (WGS) entry which is preliminary data.</text>
</comment>
<proteinExistence type="predicted"/>
<name>A0ABR1DGN9_NECAM</name>
<sequence length="76" mass="8783">MAAQSRDATARLPKSEMKNLAISSRVRVPLRFVEKIEQCREEGHVQTKPYGGRKRMILTNISNNSQPPPPHRRFNR</sequence>
<evidence type="ECO:0000313" key="2">
    <source>
        <dbReference type="Proteomes" id="UP001303046"/>
    </source>
</evidence>
<organism evidence="1 2">
    <name type="scientific">Necator americanus</name>
    <name type="common">Human hookworm</name>
    <dbReference type="NCBI Taxonomy" id="51031"/>
    <lineage>
        <taxon>Eukaryota</taxon>
        <taxon>Metazoa</taxon>
        <taxon>Ecdysozoa</taxon>
        <taxon>Nematoda</taxon>
        <taxon>Chromadorea</taxon>
        <taxon>Rhabditida</taxon>
        <taxon>Rhabditina</taxon>
        <taxon>Rhabditomorpha</taxon>
        <taxon>Strongyloidea</taxon>
        <taxon>Ancylostomatidae</taxon>
        <taxon>Bunostominae</taxon>
        <taxon>Necator</taxon>
    </lineage>
</organism>
<gene>
    <name evidence="1" type="primary">Necator_chrIV.g15242</name>
    <name evidence="1" type="ORF">RB195_001947</name>
</gene>
<dbReference type="EMBL" id="JAVFWL010000004">
    <property type="protein sequence ID" value="KAK6749645.1"/>
    <property type="molecule type" value="Genomic_DNA"/>
</dbReference>
<reference evidence="1 2" key="1">
    <citation type="submission" date="2023-08" db="EMBL/GenBank/DDBJ databases">
        <title>A Necator americanus chromosomal reference genome.</title>
        <authorList>
            <person name="Ilik V."/>
            <person name="Petrzelkova K.J."/>
            <person name="Pardy F."/>
            <person name="Fuh T."/>
            <person name="Niatou-Singa F.S."/>
            <person name="Gouil Q."/>
            <person name="Baker L."/>
            <person name="Ritchie M.E."/>
            <person name="Jex A.R."/>
            <person name="Gazzola D."/>
            <person name="Li H."/>
            <person name="Toshio Fujiwara R."/>
            <person name="Zhan B."/>
            <person name="Aroian R.V."/>
            <person name="Pafco B."/>
            <person name="Schwarz E.M."/>
        </authorList>
    </citation>
    <scope>NUCLEOTIDE SEQUENCE [LARGE SCALE GENOMIC DNA]</scope>
    <source>
        <strain evidence="1 2">Aroian</strain>
        <tissue evidence="1">Whole animal</tissue>
    </source>
</reference>
<evidence type="ECO:0000313" key="1">
    <source>
        <dbReference type="EMBL" id="KAK6749645.1"/>
    </source>
</evidence>
<accession>A0ABR1DGN9</accession>
<dbReference type="Proteomes" id="UP001303046">
    <property type="component" value="Unassembled WGS sequence"/>
</dbReference>